<sequence>MDRHSVCPVKYTEHRHLTKLVTPIPNVGMECEKQMKPRVVRISVTDADATDSSSDEESSVCRRSRVRRFVNEITIESPCTGLQDGVWNRSTTGRSNRKRTASTGANVKAPASFPAEKKFRGVRQRPWGKWAAEIRDPMRRVRLWLGTYDTAEEAAIVYDNAAIQLRGPDALTNFITPPQKSLPDKDNQKPSSSLDYISGDDSHSHSNNVCSPTSVLRCPSPSAEEVDSQSLKESPSALGIINETQEESSISGVKFPDFFDYSPFTNEIFSSVPSFLDETGLEDGFLKENFSSTLFDSGTDSGYGLGFSNWNSEDHFQDLGDLFALDPLVDI</sequence>
<dbReference type="InterPro" id="IPR016177">
    <property type="entry name" value="DNA-bd_dom_sf"/>
</dbReference>
<keyword evidence="4" id="KW-0238">DNA-binding</keyword>
<feature type="domain" description="AP2/ERF" evidence="10">
    <location>
        <begin position="118"/>
        <end position="175"/>
    </location>
</feature>
<dbReference type="PRINTS" id="PR00367">
    <property type="entry name" value="ETHRSPELEMNT"/>
</dbReference>
<dbReference type="GO" id="GO:0005634">
    <property type="term" value="C:nucleus"/>
    <property type="evidence" value="ECO:0007669"/>
    <property type="project" value="UniProtKB-SubCell"/>
</dbReference>
<dbReference type="PANTHER" id="PTHR31194:SF218">
    <property type="entry name" value="AP2_ERF DOMAIN-CONTAINING PROTEIN"/>
    <property type="match status" value="1"/>
</dbReference>
<dbReference type="PROSITE" id="PS51032">
    <property type="entry name" value="AP2_ERF"/>
    <property type="match status" value="1"/>
</dbReference>
<evidence type="ECO:0000313" key="11">
    <source>
        <dbReference type="EMBL" id="GKV31765.1"/>
    </source>
</evidence>
<feature type="region of interest" description="Disordered" evidence="9">
    <location>
        <begin position="174"/>
        <end position="234"/>
    </location>
</feature>
<keyword evidence="5" id="KW-0010">Activator</keyword>
<evidence type="ECO:0000256" key="4">
    <source>
        <dbReference type="ARBA" id="ARBA00023125"/>
    </source>
</evidence>
<dbReference type="GO" id="GO:0009873">
    <property type="term" value="P:ethylene-activated signaling pathway"/>
    <property type="evidence" value="ECO:0007669"/>
    <property type="project" value="UniProtKB-KW"/>
</dbReference>
<dbReference type="EMBL" id="BPVZ01000092">
    <property type="protein sequence ID" value="GKV31765.1"/>
    <property type="molecule type" value="Genomic_DNA"/>
</dbReference>
<reference evidence="11 12" key="1">
    <citation type="journal article" date="2021" name="Commun. Biol.">
        <title>The genome of Shorea leprosula (Dipterocarpaceae) highlights the ecological relevance of drought in aseasonal tropical rainforests.</title>
        <authorList>
            <person name="Ng K.K.S."/>
            <person name="Kobayashi M.J."/>
            <person name="Fawcett J.A."/>
            <person name="Hatakeyama M."/>
            <person name="Paape T."/>
            <person name="Ng C.H."/>
            <person name="Ang C.C."/>
            <person name="Tnah L.H."/>
            <person name="Lee C.T."/>
            <person name="Nishiyama T."/>
            <person name="Sese J."/>
            <person name="O'Brien M.J."/>
            <person name="Copetti D."/>
            <person name="Mohd Noor M.I."/>
            <person name="Ong R.C."/>
            <person name="Putra M."/>
            <person name="Sireger I.Z."/>
            <person name="Indrioko S."/>
            <person name="Kosugi Y."/>
            <person name="Izuno A."/>
            <person name="Isagi Y."/>
            <person name="Lee S.L."/>
            <person name="Shimizu K.K."/>
        </authorList>
    </citation>
    <scope>NUCLEOTIDE SEQUENCE [LARGE SCALE GENOMIC DNA]</scope>
    <source>
        <strain evidence="11">214</strain>
    </source>
</reference>
<evidence type="ECO:0000259" key="10">
    <source>
        <dbReference type="PROSITE" id="PS51032"/>
    </source>
</evidence>
<accession>A0AAV5L3D6</accession>
<keyword evidence="6" id="KW-0804">Transcription</keyword>
<name>A0AAV5L3D6_9ROSI</name>
<dbReference type="Pfam" id="PF00847">
    <property type="entry name" value="AP2"/>
    <property type="match status" value="1"/>
</dbReference>
<evidence type="ECO:0000256" key="2">
    <source>
        <dbReference type="ARBA" id="ARBA00022745"/>
    </source>
</evidence>
<dbReference type="Gene3D" id="3.30.730.10">
    <property type="entry name" value="AP2/ERF domain"/>
    <property type="match status" value="1"/>
</dbReference>
<dbReference type="SUPFAM" id="SSF54171">
    <property type="entry name" value="DNA-binding domain"/>
    <property type="match status" value="1"/>
</dbReference>
<keyword evidence="12" id="KW-1185">Reference proteome</keyword>
<evidence type="ECO:0000256" key="5">
    <source>
        <dbReference type="ARBA" id="ARBA00023159"/>
    </source>
</evidence>
<dbReference type="SMART" id="SM00380">
    <property type="entry name" value="AP2"/>
    <property type="match status" value="1"/>
</dbReference>
<evidence type="ECO:0000313" key="12">
    <source>
        <dbReference type="Proteomes" id="UP001054252"/>
    </source>
</evidence>
<evidence type="ECO:0000256" key="6">
    <source>
        <dbReference type="ARBA" id="ARBA00023163"/>
    </source>
</evidence>
<feature type="region of interest" description="Disordered" evidence="9">
    <location>
        <begin position="86"/>
        <end position="108"/>
    </location>
</feature>
<dbReference type="FunFam" id="3.30.730.10:FF:000001">
    <property type="entry name" value="Ethylene-responsive transcription factor 2"/>
    <property type="match status" value="1"/>
</dbReference>
<proteinExistence type="inferred from homology"/>
<evidence type="ECO:0000256" key="8">
    <source>
        <dbReference type="ARBA" id="ARBA00024343"/>
    </source>
</evidence>
<dbReference type="Proteomes" id="UP001054252">
    <property type="component" value="Unassembled WGS sequence"/>
</dbReference>
<keyword evidence="3" id="KW-0805">Transcription regulation</keyword>
<dbReference type="InterPro" id="IPR001471">
    <property type="entry name" value="AP2/ERF_dom"/>
</dbReference>
<dbReference type="InterPro" id="IPR050913">
    <property type="entry name" value="AP2/ERF_ERF"/>
</dbReference>
<feature type="compositionally biased region" description="Polar residues" evidence="9">
    <location>
        <begin position="205"/>
        <end position="214"/>
    </location>
</feature>
<dbReference type="PANTHER" id="PTHR31194">
    <property type="entry name" value="SHN SHINE , DNA BINDING / TRANSCRIPTION FACTOR"/>
    <property type="match status" value="1"/>
</dbReference>
<dbReference type="GO" id="GO:0003700">
    <property type="term" value="F:DNA-binding transcription factor activity"/>
    <property type="evidence" value="ECO:0007669"/>
    <property type="project" value="InterPro"/>
</dbReference>
<evidence type="ECO:0000256" key="1">
    <source>
        <dbReference type="ARBA" id="ARBA00004123"/>
    </source>
</evidence>
<comment type="subcellular location">
    <subcellularLocation>
        <location evidence="1">Nucleus</location>
    </subcellularLocation>
</comment>
<dbReference type="GO" id="GO:0003677">
    <property type="term" value="F:DNA binding"/>
    <property type="evidence" value="ECO:0007669"/>
    <property type="project" value="UniProtKB-KW"/>
</dbReference>
<comment type="caution">
    <text evidence="11">The sequence shown here is derived from an EMBL/GenBank/DDBJ whole genome shotgun (WGS) entry which is preliminary data.</text>
</comment>
<dbReference type="AlphaFoldDB" id="A0AAV5L3D6"/>
<gene>
    <name evidence="11" type="ORF">SLEP1_g40431</name>
</gene>
<evidence type="ECO:0000256" key="3">
    <source>
        <dbReference type="ARBA" id="ARBA00023015"/>
    </source>
</evidence>
<dbReference type="CDD" id="cd00018">
    <property type="entry name" value="AP2"/>
    <property type="match status" value="1"/>
</dbReference>
<comment type="similarity">
    <text evidence="8">Belongs to the AP2/ERF transcription factor family. ERF subfamily.</text>
</comment>
<keyword evidence="2" id="KW-0936">Ethylene signaling pathway</keyword>
<keyword evidence="7" id="KW-0539">Nucleus</keyword>
<organism evidence="11 12">
    <name type="scientific">Rubroshorea leprosula</name>
    <dbReference type="NCBI Taxonomy" id="152421"/>
    <lineage>
        <taxon>Eukaryota</taxon>
        <taxon>Viridiplantae</taxon>
        <taxon>Streptophyta</taxon>
        <taxon>Embryophyta</taxon>
        <taxon>Tracheophyta</taxon>
        <taxon>Spermatophyta</taxon>
        <taxon>Magnoliopsida</taxon>
        <taxon>eudicotyledons</taxon>
        <taxon>Gunneridae</taxon>
        <taxon>Pentapetalae</taxon>
        <taxon>rosids</taxon>
        <taxon>malvids</taxon>
        <taxon>Malvales</taxon>
        <taxon>Dipterocarpaceae</taxon>
        <taxon>Rubroshorea</taxon>
    </lineage>
</organism>
<evidence type="ECO:0000256" key="7">
    <source>
        <dbReference type="ARBA" id="ARBA00023242"/>
    </source>
</evidence>
<evidence type="ECO:0000256" key="9">
    <source>
        <dbReference type="SAM" id="MobiDB-lite"/>
    </source>
</evidence>
<dbReference type="InterPro" id="IPR036955">
    <property type="entry name" value="AP2/ERF_dom_sf"/>
</dbReference>
<protein>
    <recommendedName>
        <fullName evidence="10">AP2/ERF domain-containing protein</fullName>
    </recommendedName>
</protein>